<sequence>GLLIIFFYAISPFSIWYANEVRMYSLLHLLFSIDLYFAIKIIKEPIITKNYIYFSLTSVCLIYTHYIGIVYLAVLSVCIFLYNRKEQFFFRNAFFSLLIIFLGYLPWLPQAIKDVLEGPTAYTGGPLNLINLSYWVFYILVAPVSSYVHIPYVVNMIILTLLINVPLLILSFISIIGFLYSYKNKDYYDLRRIINFTILVIILIVGIQIIIGFLILNTFQAKNLIGGLTFIYVFEGIGMYYLFFDKNSSFNKGFKKIFKVFNPRVLKKIFYPLIAITLIC</sequence>
<evidence type="ECO:0000256" key="1">
    <source>
        <dbReference type="SAM" id="Phobius"/>
    </source>
</evidence>
<feature type="transmembrane region" description="Helical" evidence="1">
    <location>
        <begin position="88"/>
        <end position="108"/>
    </location>
</feature>
<keyword evidence="1" id="KW-0812">Transmembrane</keyword>
<feature type="transmembrane region" description="Helical" evidence="1">
    <location>
        <begin position="51"/>
        <end position="82"/>
    </location>
</feature>
<dbReference type="AlphaFoldDB" id="X1A6W5"/>
<dbReference type="EMBL" id="BART01012147">
    <property type="protein sequence ID" value="GAG77459.1"/>
    <property type="molecule type" value="Genomic_DNA"/>
</dbReference>
<evidence type="ECO:0000313" key="2">
    <source>
        <dbReference type="EMBL" id="GAG77459.1"/>
    </source>
</evidence>
<protein>
    <submittedName>
        <fullName evidence="2">Uncharacterized protein</fullName>
    </submittedName>
</protein>
<accession>X1A6W5</accession>
<organism evidence="2">
    <name type="scientific">marine sediment metagenome</name>
    <dbReference type="NCBI Taxonomy" id="412755"/>
    <lineage>
        <taxon>unclassified sequences</taxon>
        <taxon>metagenomes</taxon>
        <taxon>ecological metagenomes</taxon>
    </lineage>
</organism>
<feature type="transmembrane region" description="Helical" evidence="1">
    <location>
        <begin position="193"/>
        <end position="218"/>
    </location>
</feature>
<keyword evidence="1" id="KW-0472">Membrane</keyword>
<feature type="transmembrane region" description="Helical" evidence="1">
    <location>
        <begin position="129"/>
        <end position="150"/>
    </location>
</feature>
<feature type="transmembrane region" description="Helical" evidence="1">
    <location>
        <begin position="156"/>
        <end position="181"/>
    </location>
</feature>
<name>X1A6W5_9ZZZZ</name>
<proteinExistence type="predicted"/>
<feature type="non-terminal residue" evidence="2">
    <location>
        <position position="1"/>
    </location>
</feature>
<keyword evidence="1" id="KW-1133">Transmembrane helix</keyword>
<feature type="transmembrane region" description="Helical" evidence="1">
    <location>
        <begin position="224"/>
        <end position="244"/>
    </location>
</feature>
<comment type="caution">
    <text evidence="2">The sequence shown here is derived from an EMBL/GenBank/DDBJ whole genome shotgun (WGS) entry which is preliminary data.</text>
</comment>
<feature type="non-terminal residue" evidence="2">
    <location>
        <position position="280"/>
    </location>
</feature>
<reference evidence="2" key="1">
    <citation type="journal article" date="2014" name="Front. Microbiol.">
        <title>High frequency of phylogenetically diverse reductive dehalogenase-homologous genes in deep subseafloor sedimentary metagenomes.</title>
        <authorList>
            <person name="Kawai M."/>
            <person name="Futagami T."/>
            <person name="Toyoda A."/>
            <person name="Takaki Y."/>
            <person name="Nishi S."/>
            <person name="Hori S."/>
            <person name="Arai W."/>
            <person name="Tsubouchi T."/>
            <person name="Morono Y."/>
            <person name="Uchiyama I."/>
            <person name="Ito T."/>
            <person name="Fujiyama A."/>
            <person name="Inagaki F."/>
            <person name="Takami H."/>
        </authorList>
    </citation>
    <scope>NUCLEOTIDE SEQUENCE</scope>
    <source>
        <strain evidence="2">Expedition CK06-06</strain>
    </source>
</reference>
<gene>
    <name evidence="2" type="ORF">S01H4_25513</name>
</gene>